<dbReference type="Gene3D" id="2.40.50.100">
    <property type="match status" value="1"/>
</dbReference>
<keyword evidence="4 8" id="KW-0012">Acyltransferase</keyword>
<dbReference type="InterPro" id="IPR001078">
    <property type="entry name" value="2-oxoacid_DH_actylTfrase"/>
</dbReference>
<proteinExistence type="inferred from homology"/>
<dbReference type="InterPro" id="IPR000089">
    <property type="entry name" value="Biotin_lipoyl"/>
</dbReference>
<dbReference type="InterPro" id="IPR023213">
    <property type="entry name" value="CAT-like_dom_sf"/>
</dbReference>
<evidence type="ECO:0000256" key="1">
    <source>
        <dbReference type="ARBA" id="ARBA00001938"/>
    </source>
</evidence>
<organism evidence="8 9">
    <name type="scientific">Citricoccus muralis</name>
    <dbReference type="NCBI Taxonomy" id="169134"/>
    <lineage>
        <taxon>Bacteria</taxon>
        <taxon>Bacillati</taxon>
        <taxon>Actinomycetota</taxon>
        <taxon>Actinomycetes</taxon>
        <taxon>Micrococcales</taxon>
        <taxon>Micrococcaceae</taxon>
        <taxon>Citricoccus</taxon>
    </lineage>
</organism>
<evidence type="ECO:0000256" key="5">
    <source>
        <dbReference type="SAM" id="MobiDB-lite"/>
    </source>
</evidence>
<accession>A0ABY8H770</accession>
<dbReference type="PANTHER" id="PTHR23151">
    <property type="entry name" value="DIHYDROLIPOAMIDE ACETYL/SUCCINYL-TRANSFERASE-RELATED"/>
    <property type="match status" value="1"/>
</dbReference>
<dbReference type="Pfam" id="PF00364">
    <property type="entry name" value="Biotin_lipoyl"/>
    <property type="match status" value="1"/>
</dbReference>
<dbReference type="CDD" id="cd06849">
    <property type="entry name" value="lipoyl_domain"/>
    <property type="match status" value="1"/>
</dbReference>
<sequence length="465" mass="49276">MTFITGSIAPHEILGCHRSANPFFPFDRISEDSTEKLRTPSMASIITLPAIVADAADAVVQSWLVAVGDTVSRGQAVADIETEKATVELEAEASGTVSRILVEAGSTVHVGAPILLLSDGSETNEELEAFLSNAAAPNEPQSDSTDADADAHAPTQPAPGAPPEPANSVAEAPRILISPLARRRARERGIDISTVTGSGPGGRIIRRDVENAVSTAHVDQVNNVVHEESGDSSFDRVELTPMRKAIARRLTESKTQVPHFYVSVDIDMDALLELRAKINTSLAADIERGSRSKVSVNDLCVKALGLALRDVPEANVAWGGDHVRHFRQADIAVAIATDGGLLTPVVRQVESLSISALTETLSDYKQRAVSGKIRQQELEGGTFSLSNLGMFGTKEFSAILNPPQAGILALGAAEKRAVVRTDQLHIATQMTATLSADHRAIDGAVGAQLLAAFKQRLENPLGLLV</sequence>
<evidence type="ECO:0000259" key="7">
    <source>
        <dbReference type="PROSITE" id="PS51826"/>
    </source>
</evidence>
<evidence type="ECO:0000256" key="3">
    <source>
        <dbReference type="ARBA" id="ARBA00022823"/>
    </source>
</evidence>
<keyword evidence="3 4" id="KW-0450">Lipoyl</keyword>
<evidence type="ECO:0000256" key="2">
    <source>
        <dbReference type="ARBA" id="ARBA00007317"/>
    </source>
</evidence>
<evidence type="ECO:0000313" key="9">
    <source>
        <dbReference type="Proteomes" id="UP001219037"/>
    </source>
</evidence>
<dbReference type="Proteomes" id="UP001219037">
    <property type="component" value="Chromosome"/>
</dbReference>
<dbReference type="InterPro" id="IPR011053">
    <property type="entry name" value="Single_hybrid_motif"/>
</dbReference>
<evidence type="ECO:0000259" key="6">
    <source>
        <dbReference type="PROSITE" id="PS50968"/>
    </source>
</evidence>
<dbReference type="InterPro" id="IPR004167">
    <property type="entry name" value="PSBD"/>
</dbReference>
<keyword evidence="4 8" id="KW-0808">Transferase</keyword>
<dbReference type="Gene3D" id="4.10.320.10">
    <property type="entry name" value="E3-binding domain"/>
    <property type="match status" value="1"/>
</dbReference>
<dbReference type="InterPro" id="IPR003016">
    <property type="entry name" value="2-oxoA_DH_lipoyl-BS"/>
</dbReference>
<dbReference type="PANTHER" id="PTHR23151:SF90">
    <property type="entry name" value="DIHYDROLIPOYLLYSINE-RESIDUE ACETYLTRANSFERASE COMPONENT OF PYRUVATE DEHYDROGENASE COMPLEX, MITOCHONDRIAL-RELATED"/>
    <property type="match status" value="1"/>
</dbReference>
<evidence type="ECO:0000313" key="8">
    <source>
        <dbReference type="EMBL" id="WFP16995.1"/>
    </source>
</evidence>
<keyword evidence="9" id="KW-1185">Reference proteome</keyword>
<dbReference type="Pfam" id="PF00198">
    <property type="entry name" value="2-oxoacid_dh"/>
    <property type="match status" value="1"/>
</dbReference>
<feature type="compositionally biased region" description="Pro residues" evidence="5">
    <location>
        <begin position="156"/>
        <end position="165"/>
    </location>
</feature>
<feature type="domain" description="Lipoyl-binding" evidence="6">
    <location>
        <begin position="43"/>
        <end position="118"/>
    </location>
</feature>
<dbReference type="GO" id="GO:0016746">
    <property type="term" value="F:acyltransferase activity"/>
    <property type="evidence" value="ECO:0007669"/>
    <property type="project" value="UniProtKB-KW"/>
</dbReference>
<dbReference type="RefSeq" id="WP_278158205.1">
    <property type="nucleotide sequence ID" value="NZ_CP121252.1"/>
</dbReference>
<comment type="cofactor">
    <cofactor evidence="1 4">
        <name>(R)-lipoate</name>
        <dbReference type="ChEBI" id="CHEBI:83088"/>
    </cofactor>
</comment>
<dbReference type="PROSITE" id="PS50968">
    <property type="entry name" value="BIOTINYL_LIPOYL"/>
    <property type="match status" value="1"/>
</dbReference>
<dbReference type="Pfam" id="PF02817">
    <property type="entry name" value="E3_binding"/>
    <property type="match status" value="1"/>
</dbReference>
<dbReference type="PROSITE" id="PS51826">
    <property type="entry name" value="PSBD"/>
    <property type="match status" value="1"/>
</dbReference>
<dbReference type="EMBL" id="CP121252">
    <property type="protein sequence ID" value="WFP16995.1"/>
    <property type="molecule type" value="Genomic_DNA"/>
</dbReference>
<gene>
    <name evidence="8" type="ORF">P8192_02395</name>
</gene>
<dbReference type="SUPFAM" id="SSF51230">
    <property type="entry name" value="Single hybrid motif"/>
    <property type="match status" value="1"/>
</dbReference>
<comment type="similarity">
    <text evidence="2 4">Belongs to the 2-oxoacid dehydrogenase family.</text>
</comment>
<dbReference type="InterPro" id="IPR045257">
    <property type="entry name" value="E2/Pdx1"/>
</dbReference>
<feature type="region of interest" description="Disordered" evidence="5">
    <location>
        <begin position="135"/>
        <end position="172"/>
    </location>
</feature>
<feature type="domain" description="Peripheral subunit-binding (PSBD)" evidence="7">
    <location>
        <begin position="176"/>
        <end position="213"/>
    </location>
</feature>
<dbReference type="EC" id="2.3.1.-" evidence="4"/>
<dbReference type="SUPFAM" id="SSF47005">
    <property type="entry name" value="Peripheral subunit-binding domain of 2-oxo acid dehydrogenase complex"/>
    <property type="match status" value="1"/>
</dbReference>
<dbReference type="InterPro" id="IPR036625">
    <property type="entry name" value="E3-bd_dom_sf"/>
</dbReference>
<name>A0ABY8H770_9MICC</name>
<dbReference type="Gene3D" id="3.30.559.10">
    <property type="entry name" value="Chloramphenicol acetyltransferase-like domain"/>
    <property type="match status" value="1"/>
</dbReference>
<protein>
    <recommendedName>
        <fullName evidence="4">Dihydrolipoamide acetyltransferase component of pyruvate dehydrogenase complex</fullName>
        <ecNumber evidence="4">2.3.1.-</ecNumber>
    </recommendedName>
</protein>
<dbReference type="SUPFAM" id="SSF52777">
    <property type="entry name" value="CoA-dependent acyltransferases"/>
    <property type="match status" value="1"/>
</dbReference>
<reference evidence="8 9" key="1">
    <citation type="submission" date="2023-04" db="EMBL/GenBank/DDBJ databases">
        <title>Funneling lignin-derived compounds into biodiesel using alkali-halophilic Citricoccus sp. P2.</title>
        <authorList>
            <person name="Luo C.-B."/>
        </authorList>
    </citation>
    <scope>NUCLEOTIDE SEQUENCE [LARGE SCALE GENOMIC DNA]</scope>
    <source>
        <strain evidence="8 9">P2</strain>
    </source>
</reference>
<evidence type="ECO:0000256" key="4">
    <source>
        <dbReference type="RuleBase" id="RU003423"/>
    </source>
</evidence>
<dbReference type="PROSITE" id="PS00189">
    <property type="entry name" value="LIPOYL"/>
    <property type="match status" value="1"/>
</dbReference>